<dbReference type="EMBL" id="JBHSFW010000010">
    <property type="protein sequence ID" value="MFC4619600.1"/>
    <property type="molecule type" value="Genomic_DNA"/>
</dbReference>
<evidence type="ECO:0000259" key="1">
    <source>
        <dbReference type="Pfam" id="PF02229"/>
    </source>
</evidence>
<dbReference type="Proteomes" id="UP001596022">
    <property type="component" value="Unassembled WGS sequence"/>
</dbReference>
<dbReference type="Pfam" id="PF02229">
    <property type="entry name" value="PC4"/>
    <property type="match status" value="1"/>
</dbReference>
<accession>A0ABV9GSB4</accession>
<gene>
    <name evidence="2" type="ORF">ACFO4N_12835</name>
</gene>
<reference evidence="3" key="1">
    <citation type="journal article" date="2019" name="Int. J. Syst. Evol. Microbiol.">
        <title>The Global Catalogue of Microorganisms (GCM) 10K type strain sequencing project: providing services to taxonomists for standard genome sequencing and annotation.</title>
        <authorList>
            <consortium name="The Broad Institute Genomics Platform"/>
            <consortium name="The Broad Institute Genome Sequencing Center for Infectious Disease"/>
            <person name="Wu L."/>
            <person name="Ma J."/>
        </authorList>
    </citation>
    <scope>NUCLEOTIDE SEQUENCE [LARGE SCALE GENOMIC DNA]</scope>
    <source>
        <strain evidence="3">CGMCC 1.16306</strain>
    </source>
</reference>
<evidence type="ECO:0000313" key="2">
    <source>
        <dbReference type="EMBL" id="MFC4619600.1"/>
    </source>
</evidence>
<protein>
    <submittedName>
        <fullName evidence="2">YdbC family protein</fullName>
    </submittedName>
</protein>
<feature type="domain" description="Transcriptional coactivator p15 (PC4) C-terminal" evidence="1">
    <location>
        <begin position="20"/>
        <end position="67"/>
    </location>
</feature>
<organism evidence="2 3">
    <name type="scientific">Camelliibacillus cellulosilyticus</name>
    <dbReference type="NCBI Taxonomy" id="2174486"/>
    <lineage>
        <taxon>Bacteria</taxon>
        <taxon>Bacillati</taxon>
        <taxon>Bacillota</taxon>
        <taxon>Bacilli</taxon>
        <taxon>Bacillales</taxon>
        <taxon>Sporolactobacillaceae</taxon>
        <taxon>Camelliibacillus</taxon>
    </lineage>
</organism>
<keyword evidence="3" id="KW-1185">Reference proteome</keyword>
<dbReference type="PIRSF" id="PIRSF037246">
    <property type="entry name" value="UCP037246"/>
    <property type="match status" value="1"/>
</dbReference>
<proteinExistence type="predicted"/>
<dbReference type="InterPro" id="IPR017154">
    <property type="entry name" value="PC4-like"/>
</dbReference>
<evidence type="ECO:0000313" key="3">
    <source>
        <dbReference type="Proteomes" id="UP001596022"/>
    </source>
</evidence>
<comment type="caution">
    <text evidence="2">The sequence shown here is derived from an EMBL/GenBank/DDBJ whole genome shotgun (WGS) entry which is preliminary data.</text>
</comment>
<name>A0ABV9GSB4_9BACL</name>
<dbReference type="Gene3D" id="2.30.31.70">
    <property type="match status" value="1"/>
</dbReference>
<dbReference type="InterPro" id="IPR003173">
    <property type="entry name" value="PC4_C"/>
</dbReference>
<dbReference type="RefSeq" id="WP_376846694.1">
    <property type="nucleotide sequence ID" value="NZ_JBHSFW010000010.1"/>
</dbReference>
<sequence>MSDDFKYEVIETCGKLSEAENGWKKELTIVRWNNREPKYDIRNWSPQKDRMGRGVTFSKEEIISLKSLLNSLTL</sequence>